<dbReference type="AlphaFoldDB" id="A0A672QQP9"/>
<keyword evidence="2" id="KW-0964">Secreted</keyword>
<name>A0A672QQP9_SINGR</name>
<accession>A0A672QQP9</accession>
<dbReference type="InterPro" id="IPR001073">
    <property type="entry name" value="C1q_dom"/>
</dbReference>
<feature type="coiled-coil region" evidence="4">
    <location>
        <begin position="25"/>
        <end position="59"/>
    </location>
</feature>
<dbReference type="Gene3D" id="2.60.120.40">
    <property type="match status" value="1"/>
</dbReference>
<keyword evidence="3 5" id="KW-0732">Signal</keyword>
<evidence type="ECO:0000256" key="4">
    <source>
        <dbReference type="SAM" id="Coils"/>
    </source>
</evidence>
<keyword evidence="4" id="KW-0175">Coiled coil</keyword>
<evidence type="ECO:0000259" key="6">
    <source>
        <dbReference type="PROSITE" id="PS50871"/>
    </source>
</evidence>
<dbReference type="PRINTS" id="PR00007">
    <property type="entry name" value="COMPLEMNTC1Q"/>
</dbReference>
<gene>
    <name evidence="7" type="primary">LOC107591371</name>
</gene>
<comment type="subcellular location">
    <subcellularLocation>
        <location evidence="1">Secreted</location>
    </subcellularLocation>
</comment>
<protein>
    <submittedName>
        <fullName evidence="7">Complement C1q tumor necrosis factor-related protein 3-like</fullName>
    </submittedName>
</protein>
<dbReference type="Pfam" id="PF00386">
    <property type="entry name" value="C1q"/>
    <property type="match status" value="1"/>
</dbReference>
<reference evidence="7" key="1">
    <citation type="submission" date="2025-08" db="UniProtKB">
        <authorList>
            <consortium name="Ensembl"/>
        </authorList>
    </citation>
    <scope>IDENTIFICATION</scope>
</reference>
<keyword evidence="8" id="KW-1185">Reference proteome</keyword>
<feature type="chain" id="PRO_5025494895" evidence="5">
    <location>
        <begin position="16"/>
        <end position="194"/>
    </location>
</feature>
<dbReference type="InParanoid" id="A0A672QQP9"/>
<evidence type="ECO:0000256" key="5">
    <source>
        <dbReference type="SAM" id="SignalP"/>
    </source>
</evidence>
<dbReference type="InterPro" id="IPR050822">
    <property type="entry name" value="Cerebellin_Synaptic_Org"/>
</dbReference>
<dbReference type="Ensembl" id="ENSSGRT00000083528.1">
    <property type="protein sequence ID" value="ENSSGRP00000078449.1"/>
    <property type="gene ID" value="ENSSGRG00000039729.1"/>
</dbReference>
<dbReference type="OMA" id="LAMPTIH"/>
<dbReference type="SUPFAM" id="SSF49842">
    <property type="entry name" value="TNF-like"/>
    <property type="match status" value="1"/>
</dbReference>
<dbReference type="PANTHER" id="PTHR22923">
    <property type="entry name" value="CEREBELLIN-RELATED"/>
    <property type="match status" value="1"/>
</dbReference>
<evidence type="ECO:0000256" key="2">
    <source>
        <dbReference type="ARBA" id="ARBA00022525"/>
    </source>
</evidence>
<evidence type="ECO:0000256" key="3">
    <source>
        <dbReference type="ARBA" id="ARBA00022729"/>
    </source>
</evidence>
<dbReference type="InterPro" id="IPR008983">
    <property type="entry name" value="Tumour_necrosis_fac-like_dom"/>
</dbReference>
<dbReference type="PANTHER" id="PTHR22923:SF102">
    <property type="entry name" value="CEREBELLIN 13-RELATED"/>
    <property type="match status" value="1"/>
</dbReference>
<feature type="signal peptide" evidence="5">
    <location>
        <begin position="1"/>
        <end position="15"/>
    </location>
</feature>
<evidence type="ECO:0000313" key="8">
    <source>
        <dbReference type="Proteomes" id="UP000472262"/>
    </source>
</evidence>
<reference evidence="7" key="2">
    <citation type="submission" date="2025-09" db="UniProtKB">
        <authorList>
            <consortium name="Ensembl"/>
        </authorList>
    </citation>
    <scope>IDENTIFICATION</scope>
</reference>
<dbReference type="GO" id="GO:0005576">
    <property type="term" value="C:extracellular region"/>
    <property type="evidence" value="ECO:0007669"/>
    <property type="project" value="UniProtKB-SubCell"/>
</dbReference>
<dbReference type="PROSITE" id="PS50871">
    <property type="entry name" value="C1Q"/>
    <property type="match status" value="1"/>
</dbReference>
<sequence length="194" mass="21568">MEIGILLLCVWTTLAQDLMSPTIDILAELKKIKTMEEKLNALNDEVRELRTKNEERAKVAFSASLSSSAGIKYFGPYAEAITLVYENVLTNIGNAYDTNTGAFTAPVKGVYFFNFVVFNPYDISTGVKLLKNGNLVVAASDNPPGQDTEDTTCNSVSLILEQGDQIRLQLIENRRIYTDALRRNTFSGHLLFTM</sequence>
<feature type="domain" description="C1q" evidence="6">
    <location>
        <begin position="54"/>
        <end position="194"/>
    </location>
</feature>
<dbReference type="Proteomes" id="UP000472262">
    <property type="component" value="Unassembled WGS sequence"/>
</dbReference>
<evidence type="ECO:0000256" key="1">
    <source>
        <dbReference type="ARBA" id="ARBA00004613"/>
    </source>
</evidence>
<proteinExistence type="predicted"/>
<evidence type="ECO:0000313" key="7">
    <source>
        <dbReference type="Ensembl" id="ENSSGRP00000078449.1"/>
    </source>
</evidence>
<dbReference type="SMART" id="SM00110">
    <property type="entry name" value="C1Q"/>
    <property type="match status" value="1"/>
</dbReference>
<organism evidence="7 8">
    <name type="scientific">Sinocyclocheilus grahami</name>
    <name type="common">Dianchi golden-line fish</name>
    <name type="synonym">Barbus grahami</name>
    <dbReference type="NCBI Taxonomy" id="75366"/>
    <lineage>
        <taxon>Eukaryota</taxon>
        <taxon>Metazoa</taxon>
        <taxon>Chordata</taxon>
        <taxon>Craniata</taxon>
        <taxon>Vertebrata</taxon>
        <taxon>Euteleostomi</taxon>
        <taxon>Actinopterygii</taxon>
        <taxon>Neopterygii</taxon>
        <taxon>Teleostei</taxon>
        <taxon>Ostariophysi</taxon>
        <taxon>Cypriniformes</taxon>
        <taxon>Cyprinidae</taxon>
        <taxon>Cyprininae</taxon>
        <taxon>Sinocyclocheilus</taxon>
    </lineage>
</organism>